<dbReference type="Proteomes" id="UP000294535">
    <property type="component" value="Unassembled WGS sequence"/>
</dbReference>
<dbReference type="AlphaFoldDB" id="A0A4R6T3L6"/>
<proteinExistence type="predicted"/>
<organism evidence="1 2">
    <name type="scientific">Algoriphagus boseongensis</name>
    <dbReference type="NCBI Taxonomy" id="1442587"/>
    <lineage>
        <taxon>Bacteria</taxon>
        <taxon>Pseudomonadati</taxon>
        <taxon>Bacteroidota</taxon>
        <taxon>Cytophagia</taxon>
        <taxon>Cytophagales</taxon>
        <taxon>Cyclobacteriaceae</taxon>
        <taxon>Algoriphagus</taxon>
    </lineage>
</organism>
<protein>
    <submittedName>
        <fullName evidence="1">Uncharacterized protein</fullName>
    </submittedName>
</protein>
<gene>
    <name evidence="1" type="ORF">DFQ04_1679</name>
</gene>
<comment type="caution">
    <text evidence="1">The sequence shown here is derived from an EMBL/GenBank/DDBJ whole genome shotgun (WGS) entry which is preliminary data.</text>
</comment>
<dbReference type="EMBL" id="SNYF01000006">
    <property type="protein sequence ID" value="TDQ17031.1"/>
    <property type="molecule type" value="Genomic_DNA"/>
</dbReference>
<evidence type="ECO:0000313" key="2">
    <source>
        <dbReference type="Proteomes" id="UP000294535"/>
    </source>
</evidence>
<accession>A0A4R6T3L6</accession>
<name>A0A4R6T3L6_9BACT</name>
<evidence type="ECO:0000313" key="1">
    <source>
        <dbReference type="EMBL" id="TDQ17031.1"/>
    </source>
</evidence>
<reference evidence="1 2" key="1">
    <citation type="submission" date="2019-03" db="EMBL/GenBank/DDBJ databases">
        <title>Genomic Encyclopedia of Type Strains, Phase III (KMG-III): the genomes of soil and plant-associated and newly described type strains.</title>
        <authorList>
            <person name="Whitman W."/>
        </authorList>
    </citation>
    <scope>NUCLEOTIDE SEQUENCE [LARGE SCALE GENOMIC DNA]</scope>
    <source>
        <strain evidence="1 2">CECT 8446</strain>
    </source>
</reference>
<sequence>MDKSVLRPIRRISFRKEGLIKYLGRLKVGFSKIQNPLGIQGIEEGYLELKKGFREEKTTSFLYH</sequence>
<keyword evidence="2" id="KW-1185">Reference proteome</keyword>